<dbReference type="EMBL" id="BTSY01000001">
    <property type="protein sequence ID" value="GMT11620.1"/>
    <property type="molecule type" value="Genomic_DNA"/>
</dbReference>
<organism evidence="1 2">
    <name type="scientific">Pristionchus fissidentatus</name>
    <dbReference type="NCBI Taxonomy" id="1538716"/>
    <lineage>
        <taxon>Eukaryota</taxon>
        <taxon>Metazoa</taxon>
        <taxon>Ecdysozoa</taxon>
        <taxon>Nematoda</taxon>
        <taxon>Chromadorea</taxon>
        <taxon>Rhabditida</taxon>
        <taxon>Rhabditina</taxon>
        <taxon>Diplogasteromorpha</taxon>
        <taxon>Diplogasteroidea</taxon>
        <taxon>Neodiplogasteridae</taxon>
        <taxon>Pristionchus</taxon>
    </lineage>
</organism>
<keyword evidence="2" id="KW-1185">Reference proteome</keyword>
<accession>A0AAV5UZG8</accession>
<dbReference type="Proteomes" id="UP001432322">
    <property type="component" value="Unassembled WGS sequence"/>
</dbReference>
<protein>
    <submittedName>
        <fullName evidence="1">Uncharacterized protein</fullName>
    </submittedName>
</protein>
<name>A0AAV5UZG8_9BILA</name>
<evidence type="ECO:0000313" key="2">
    <source>
        <dbReference type="Proteomes" id="UP001432322"/>
    </source>
</evidence>
<sequence length="85" mass="10188">DEKASTLVERTCDTAYDEIASRDRGLYKVKFLPRFYKRLEKFAKESDISELRLYNMYIDNDVIHEVVRIFSNKFHHLLIKNGILF</sequence>
<gene>
    <name evidence="1" type="ORF">PFISCL1PPCAC_2917</name>
</gene>
<dbReference type="AlphaFoldDB" id="A0AAV5UZG8"/>
<evidence type="ECO:0000313" key="1">
    <source>
        <dbReference type="EMBL" id="GMT11620.1"/>
    </source>
</evidence>
<feature type="non-terminal residue" evidence="1">
    <location>
        <position position="85"/>
    </location>
</feature>
<feature type="non-terminal residue" evidence="1">
    <location>
        <position position="1"/>
    </location>
</feature>
<reference evidence="1" key="1">
    <citation type="submission" date="2023-10" db="EMBL/GenBank/DDBJ databases">
        <title>Genome assembly of Pristionchus species.</title>
        <authorList>
            <person name="Yoshida K."/>
            <person name="Sommer R.J."/>
        </authorList>
    </citation>
    <scope>NUCLEOTIDE SEQUENCE</scope>
    <source>
        <strain evidence="1">RS5133</strain>
    </source>
</reference>
<comment type="caution">
    <text evidence="1">The sequence shown here is derived from an EMBL/GenBank/DDBJ whole genome shotgun (WGS) entry which is preliminary data.</text>
</comment>
<proteinExistence type="predicted"/>